<comment type="caution">
    <text evidence="1">The sequence shown here is derived from an EMBL/GenBank/DDBJ whole genome shotgun (WGS) entry which is preliminary data.</text>
</comment>
<dbReference type="EMBL" id="QJTI01000001">
    <property type="protein sequence ID" value="PYF05429.1"/>
    <property type="molecule type" value="Genomic_DNA"/>
</dbReference>
<protein>
    <submittedName>
        <fullName evidence="1">Uncharacterized protein</fullName>
    </submittedName>
</protein>
<evidence type="ECO:0000313" key="2">
    <source>
        <dbReference type="Proteomes" id="UP000248148"/>
    </source>
</evidence>
<organism evidence="1 2">
    <name type="scientific">Rhodopseudomonas faecalis</name>
    <dbReference type="NCBI Taxonomy" id="99655"/>
    <lineage>
        <taxon>Bacteria</taxon>
        <taxon>Pseudomonadati</taxon>
        <taxon>Pseudomonadota</taxon>
        <taxon>Alphaproteobacteria</taxon>
        <taxon>Hyphomicrobiales</taxon>
        <taxon>Nitrobacteraceae</taxon>
        <taxon>Rhodopseudomonas</taxon>
    </lineage>
</organism>
<dbReference type="AlphaFoldDB" id="A0A318U0I7"/>
<keyword evidence="2" id="KW-1185">Reference proteome</keyword>
<name>A0A318U0I7_9BRAD</name>
<dbReference type="Proteomes" id="UP000248148">
    <property type="component" value="Unassembled WGS sequence"/>
</dbReference>
<reference evidence="1 2" key="1">
    <citation type="submission" date="2018-06" db="EMBL/GenBank/DDBJ databases">
        <title>Genomic Encyclopedia of Archaeal and Bacterial Type Strains, Phase II (KMG-II): from individual species to whole genera.</title>
        <authorList>
            <person name="Goeker M."/>
        </authorList>
    </citation>
    <scope>NUCLEOTIDE SEQUENCE [LARGE SCALE GENOMIC DNA]</scope>
    <source>
        <strain evidence="1 2">JCM 11668</strain>
    </source>
</reference>
<proteinExistence type="predicted"/>
<accession>A0A318U0I7</accession>
<evidence type="ECO:0000313" key="1">
    <source>
        <dbReference type="EMBL" id="PYF05429.1"/>
    </source>
</evidence>
<dbReference type="OrthoDB" id="6859560at2"/>
<dbReference type="SUPFAM" id="SSF58113">
    <property type="entry name" value="Apolipoprotein A-I"/>
    <property type="match status" value="1"/>
</dbReference>
<sequence length="203" mass="21764">MSTPDLTQAYLEWTKQKLDESAATLAKVEEAVGKLADSASAQSAEALAQLRTAQDAFKTKVDELSADLGASKQVTDAALQAVSAQWTEVELAFQKFLATSGDQANLVKETLAARAEAQRQSVQAAMQAMHSNAAAAVDQGRKDVESALRRWTEEAEKTLGPKLTQLSAAGDETWDALKSGLGETAAVYERTWSKISQAFSKIK</sequence>
<gene>
    <name evidence="1" type="ORF">BJ122_101169</name>
</gene>
<dbReference type="RefSeq" id="WP_110779440.1">
    <property type="nucleotide sequence ID" value="NZ_QJTI01000001.1"/>
</dbReference>